<proteinExistence type="predicted"/>
<gene>
    <name evidence="1" type="ORF">AVDCRST_MAG83-3053</name>
</gene>
<dbReference type="AlphaFoldDB" id="A0A6J4J3B8"/>
<sequence length="85" mass="9133">MLFRSIERGRPEAWSSVDGAAAARVRWQELTAGDAVVVELGNGHSVPGVVDALGEDASVLWVELDGGKGRHLFHWEDGVAIRPLS</sequence>
<evidence type="ECO:0000313" key="1">
    <source>
        <dbReference type="EMBL" id="CAA9267172.1"/>
    </source>
</evidence>
<name>A0A6J4J3B8_9MICC</name>
<reference evidence="1" key="1">
    <citation type="submission" date="2020-02" db="EMBL/GenBank/DDBJ databases">
        <authorList>
            <person name="Meier V. D."/>
        </authorList>
    </citation>
    <scope>NUCLEOTIDE SEQUENCE</scope>
    <source>
        <strain evidence="1">AVDCRST_MAG83</strain>
    </source>
</reference>
<accession>A0A6J4J3B8</accession>
<protein>
    <submittedName>
        <fullName evidence="1">Uncharacterized protein</fullName>
    </submittedName>
</protein>
<organism evidence="1">
    <name type="scientific">uncultured Arthrobacter sp</name>
    <dbReference type="NCBI Taxonomy" id="114050"/>
    <lineage>
        <taxon>Bacteria</taxon>
        <taxon>Bacillati</taxon>
        <taxon>Actinomycetota</taxon>
        <taxon>Actinomycetes</taxon>
        <taxon>Micrococcales</taxon>
        <taxon>Micrococcaceae</taxon>
        <taxon>Arthrobacter</taxon>
        <taxon>environmental samples</taxon>
    </lineage>
</organism>
<dbReference type="EMBL" id="CADCTE010000164">
    <property type="protein sequence ID" value="CAA9267172.1"/>
    <property type="molecule type" value="Genomic_DNA"/>
</dbReference>